<sequence>MKAAHRIARKVLGWVDGWYYRRNQLRTLGPVLFLGTDRYHGPELRFEDGTLLRDNDAIGKLHFNNASIAALGEGSMHRVGFRFAKLMRESLRQLNEAADVDPALREVQVFQGVTWIPAHGEVVGFVSTPMPRDWRTRLLTAHFRMLSWVFAPAARIRDRGDTEPRLYWLTRDALAKNASKLKREPGAVT</sequence>
<dbReference type="RefSeq" id="WP_184334950.1">
    <property type="nucleotide sequence ID" value="NZ_JACHHZ010000005.1"/>
</dbReference>
<comment type="caution">
    <text evidence="2">The sequence shown here is derived from an EMBL/GenBank/DDBJ whole genome shotgun (WGS) entry which is preliminary data.</text>
</comment>
<accession>A0A841HQV2</accession>
<keyword evidence="3" id="KW-1185">Reference proteome</keyword>
<dbReference type="Pfam" id="PF22790">
    <property type="entry name" value="YkoP"/>
    <property type="match status" value="1"/>
</dbReference>
<evidence type="ECO:0000313" key="3">
    <source>
        <dbReference type="Proteomes" id="UP000588068"/>
    </source>
</evidence>
<dbReference type="Proteomes" id="UP000588068">
    <property type="component" value="Unassembled WGS sequence"/>
</dbReference>
<feature type="domain" description="YkoP-like" evidence="1">
    <location>
        <begin position="7"/>
        <end position="177"/>
    </location>
</feature>
<evidence type="ECO:0000259" key="1">
    <source>
        <dbReference type="Pfam" id="PF22790"/>
    </source>
</evidence>
<dbReference type="EMBL" id="JACHHZ010000005">
    <property type="protein sequence ID" value="MBB6095597.1"/>
    <property type="molecule type" value="Genomic_DNA"/>
</dbReference>
<organism evidence="2 3">
    <name type="scientific">Povalibacter uvarum</name>
    <dbReference type="NCBI Taxonomy" id="732238"/>
    <lineage>
        <taxon>Bacteria</taxon>
        <taxon>Pseudomonadati</taxon>
        <taxon>Pseudomonadota</taxon>
        <taxon>Gammaproteobacteria</taxon>
        <taxon>Steroidobacterales</taxon>
        <taxon>Steroidobacteraceae</taxon>
        <taxon>Povalibacter</taxon>
    </lineage>
</organism>
<evidence type="ECO:0000313" key="2">
    <source>
        <dbReference type="EMBL" id="MBB6095597.1"/>
    </source>
</evidence>
<dbReference type="InterPro" id="IPR054467">
    <property type="entry name" value="YkoP-like_dom"/>
</dbReference>
<gene>
    <name evidence="2" type="ORF">HNQ60_004487</name>
</gene>
<name>A0A841HQV2_9GAMM</name>
<reference evidence="2 3" key="1">
    <citation type="submission" date="2020-08" db="EMBL/GenBank/DDBJ databases">
        <title>Genomic Encyclopedia of Type Strains, Phase IV (KMG-IV): sequencing the most valuable type-strain genomes for metagenomic binning, comparative biology and taxonomic classification.</title>
        <authorList>
            <person name="Goeker M."/>
        </authorList>
    </citation>
    <scope>NUCLEOTIDE SEQUENCE [LARGE SCALE GENOMIC DNA]</scope>
    <source>
        <strain evidence="2 3">DSM 26723</strain>
    </source>
</reference>
<proteinExistence type="predicted"/>
<protein>
    <recommendedName>
        <fullName evidence="1">YkoP-like domain-containing protein</fullName>
    </recommendedName>
</protein>
<dbReference type="AlphaFoldDB" id="A0A841HQV2"/>